<dbReference type="Pfam" id="PF02687">
    <property type="entry name" value="FtsX"/>
    <property type="match status" value="1"/>
</dbReference>
<feature type="transmembrane region" description="Helical" evidence="7">
    <location>
        <begin position="276"/>
        <end position="305"/>
    </location>
</feature>
<sequence length="409" mass="44833">MNKLKLFNMSIKMVKNSKLRSWLTIIGIIVGVASVITIISTGELFQDKVSETISGFGGSTISIHAQNNGESSIHDKDPELTRTDVMVLQGLPVVKYVNPKVSVFAEATYGTKKTNFYVEGVDPGVWPQISDQKLLEGRMFSPSDRNVILITKDVAENSFDRKVGLNQMINLNGKSFRVIGILDDDRGISSFLTSGVYIPYKMAYEIPEKEGLSRTKKRDVYDSIEIKLADDVDYNYSMNSIKKALRTSRHVTESTEDFTIFSSKDILEGTKDILNYITLFLAFIAGIALLVGSLGIANTMFTSVLEKTKEIGIMKAIGAKNRDILMLFLFNSALIGLIGGILGAIIGIAITQVIAYAIAMQMQTPYTFVISMNGIIISLSVSILAGLISGVIPAYNASKLKPVDALRHD</sequence>
<evidence type="ECO:0000313" key="10">
    <source>
        <dbReference type="EMBL" id="MBP2200800.1"/>
    </source>
</evidence>
<gene>
    <name evidence="10" type="ORF">J3E07_000198</name>
</gene>
<keyword evidence="4 7" id="KW-1133">Transmembrane helix</keyword>
<accession>A0A8J7RFW1</accession>
<feature type="domain" description="ABC3 transporter permease C-terminal" evidence="8">
    <location>
        <begin position="283"/>
        <end position="402"/>
    </location>
</feature>
<evidence type="ECO:0000256" key="1">
    <source>
        <dbReference type="ARBA" id="ARBA00004651"/>
    </source>
</evidence>
<dbReference type="InterPro" id="IPR003838">
    <property type="entry name" value="ABC3_permease_C"/>
</dbReference>
<keyword evidence="2" id="KW-1003">Cell membrane</keyword>
<dbReference type="InterPro" id="IPR025857">
    <property type="entry name" value="MacB_PCD"/>
</dbReference>
<keyword evidence="5 7" id="KW-0472">Membrane</keyword>
<comment type="subcellular location">
    <subcellularLocation>
        <location evidence="1">Cell membrane</location>
        <topology evidence="1">Multi-pass membrane protein</topology>
    </subcellularLocation>
</comment>
<evidence type="ECO:0000256" key="2">
    <source>
        <dbReference type="ARBA" id="ARBA00022475"/>
    </source>
</evidence>
<comment type="caution">
    <text evidence="10">The sequence shown here is derived from an EMBL/GenBank/DDBJ whole genome shotgun (WGS) entry which is preliminary data.</text>
</comment>
<dbReference type="PANTHER" id="PTHR30572:SF4">
    <property type="entry name" value="ABC TRANSPORTER PERMEASE YTRF"/>
    <property type="match status" value="1"/>
</dbReference>
<proteinExistence type="inferred from homology"/>
<evidence type="ECO:0000259" key="9">
    <source>
        <dbReference type="Pfam" id="PF12704"/>
    </source>
</evidence>
<reference evidence="10" key="1">
    <citation type="submission" date="2021-03" db="EMBL/GenBank/DDBJ databases">
        <title>Genomic Encyclopedia of Type Strains, Phase IV (KMG-V): Genome sequencing to study the core and pangenomes of soil and plant-associated prokaryotes.</title>
        <authorList>
            <person name="Whitman W."/>
        </authorList>
    </citation>
    <scope>NUCLEOTIDE SEQUENCE</scope>
    <source>
        <strain evidence="10">C4</strain>
    </source>
</reference>
<dbReference type="Pfam" id="PF12704">
    <property type="entry name" value="MacB_PCD"/>
    <property type="match status" value="1"/>
</dbReference>
<evidence type="ECO:0000256" key="5">
    <source>
        <dbReference type="ARBA" id="ARBA00023136"/>
    </source>
</evidence>
<dbReference type="GO" id="GO:0005886">
    <property type="term" value="C:plasma membrane"/>
    <property type="evidence" value="ECO:0007669"/>
    <property type="project" value="UniProtKB-SubCell"/>
</dbReference>
<organism evidence="10 11">
    <name type="scientific">Methanococcus voltae</name>
    <dbReference type="NCBI Taxonomy" id="2188"/>
    <lineage>
        <taxon>Archaea</taxon>
        <taxon>Methanobacteriati</taxon>
        <taxon>Methanobacteriota</taxon>
        <taxon>Methanomada group</taxon>
        <taxon>Methanococci</taxon>
        <taxon>Methanococcales</taxon>
        <taxon>Methanococcaceae</taxon>
        <taxon>Methanococcus</taxon>
    </lineage>
</organism>
<dbReference type="AlphaFoldDB" id="A0A8J7RFW1"/>
<evidence type="ECO:0000256" key="6">
    <source>
        <dbReference type="ARBA" id="ARBA00038076"/>
    </source>
</evidence>
<evidence type="ECO:0000259" key="8">
    <source>
        <dbReference type="Pfam" id="PF02687"/>
    </source>
</evidence>
<name>A0A8J7RFW1_METVO</name>
<protein>
    <submittedName>
        <fullName evidence="10">Putative ABC transport system permease protein</fullName>
    </submittedName>
</protein>
<dbReference type="EMBL" id="JAGGMV010000001">
    <property type="protein sequence ID" value="MBP2200800.1"/>
    <property type="molecule type" value="Genomic_DNA"/>
</dbReference>
<dbReference type="Proteomes" id="UP000740329">
    <property type="component" value="Unassembled WGS sequence"/>
</dbReference>
<evidence type="ECO:0000256" key="7">
    <source>
        <dbReference type="SAM" id="Phobius"/>
    </source>
</evidence>
<feature type="transmembrane region" description="Helical" evidence="7">
    <location>
        <begin position="21"/>
        <end position="40"/>
    </location>
</feature>
<dbReference type="InterPro" id="IPR050250">
    <property type="entry name" value="Macrolide_Exporter_MacB"/>
</dbReference>
<feature type="transmembrane region" description="Helical" evidence="7">
    <location>
        <begin position="325"/>
        <end position="358"/>
    </location>
</feature>
<evidence type="ECO:0000256" key="3">
    <source>
        <dbReference type="ARBA" id="ARBA00022692"/>
    </source>
</evidence>
<comment type="similarity">
    <text evidence="6">Belongs to the ABC-4 integral membrane protein family.</text>
</comment>
<evidence type="ECO:0000313" key="11">
    <source>
        <dbReference type="Proteomes" id="UP000740329"/>
    </source>
</evidence>
<keyword evidence="3 7" id="KW-0812">Transmembrane</keyword>
<dbReference type="PANTHER" id="PTHR30572">
    <property type="entry name" value="MEMBRANE COMPONENT OF TRANSPORTER-RELATED"/>
    <property type="match status" value="1"/>
</dbReference>
<feature type="transmembrane region" description="Helical" evidence="7">
    <location>
        <begin position="370"/>
        <end position="392"/>
    </location>
</feature>
<feature type="domain" description="MacB-like periplasmic core" evidence="9">
    <location>
        <begin position="21"/>
        <end position="242"/>
    </location>
</feature>
<dbReference type="RefSeq" id="WP_209590173.1">
    <property type="nucleotide sequence ID" value="NZ_JAGGMV010000001.1"/>
</dbReference>
<evidence type="ECO:0000256" key="4">
    <source>
        <dbReference type="ARBA" id="ARBA00022989"/>
    </source>
</evidence>
<dbReference type="GO" id="GO:0022857">
    <property type="term" value="F:transmembrane transporter activity"/>
    <property type="evidence" value="ECO:0007669"/>
    <property type="project" value="TreeGrafter"/>
</dbReference>